<comment type="caution">
    <text evidence="1">The sequence shown here is derived from an EMBL/GenBank/DDBJ whole genome shotgun (WGS) entry which is preliminary data.</text>
</comment>
<proteinExistence type="predicted"/>
<evidence type="ECO:0000313" key="1">
    <source>
        <dbReference type="EMBL" id="KAJ8612345.1"/>
    </source>
</evidence>
<dbReference type="Proteomes" id="UP001230188">
    <property type="component" value="Unassembled WGS sequence"/>
</dbReference>
<name>A0AAD7UM86_9STRA</name>
<sequence length="181" mass="18797">MLGLDYTLNWSLNGDGVTPGGEAFRITKPAYAAKLLGGAPSALGAPTDPAGEVDEEAFDAAMQRSVEILEAAKVLYVTEGDAPGERVPCRIITDDLGLAATAMGQVVEQMPLREPKGLKITCFATPAGPDFAAFDLFEEKGEERAKIILSGADASASKVKASVQLAAAKLLEPPPPDSPAE</sequence>
<protein>
    <submittedName>
        <fullName evidence="1">Uncharacterized protein</fullName>
    </submittedName>
</protein>
<accession>A0AAD7UM86</accession>
<dbReference type="AlphaFoldDB" id="A0AAD7UM86"/>
<reference evidence="1" key="1">
    <citation type="submission" date="2023-01" db="EMBL/GenBank/DDBJ databases">
        <title>Metagenome sequencing of chrysophaentin producing Chrysophaeum taylorii.</title>
        <authorList>
            <person name="Davison J."/>
            <person name="Bewley C."/>
        </authorList>
    </citation>
    <scope>NUCLEOTIDE SEQUENCE</scope>
    <source>
        <strain evidence="1">NIES-1699</strain>
    </source>
</reference>
<organism evidence="1 2">
    <name type="scientific">Chrysophaeum taylorii</name>
    <dbReference type="NCBI Taxonomy" id="2483200"/>
    <lineage>
        <taxon>Eukaryota</taxon>
        <taxon>Sar</taxon>
        <taxon>Stramenopiles</taxon>
        <taxon>Ochrophyta</taxon>
        <taxon>Pelagophyceae</taxon>
        <taxon>Pelagomonadales</taxon>
        <taxon>Pelagomonadaceae</taxon>
        <taxon>Chrysophaeum</taxon>
    </lineage>
</organism>
<dbReference type="EMBL" id="JAQMWT010000054">
    <property type="protein sequence ID" value="KAJ8612345.1"/>
    <property type="molecule type" value="Genomic_DNA"/>
</dbReference>
<keyword evidence="2" id="KW-1185">Reference proteome</keyword>
<evidence type="ECO:0000313" key="2">
    <source>
        <dbReference type="Proteomes" id="UP001230188"/>
    </source>
</evidence>
<gene>
    <name evidence="1" type="ORF">CTAYLR_008370</name>
</gene>